<comment type="function">
    <text evidence="8">Involved in the transmission of sensory signals from the chemoreceptors to the flagellar motors. CheA is autophosphorylated; it can transfer its phosphate group to either CheB or CheY.</text>
</comment>
<organism evidence="16 17">
    <name type="scientific">Moraxella macacae 0408225</name>
    <dbReference type="NCBI Taxonomy" id="1230338"/>
    <lineage>
        <taxon>Bacteria</taxon>
        <taxon>Pseudomonadati</taxon>
        <taxon>Pseudomonadota</taxon>
        <taxon>Gammaproteobacteria</taxon>
        <taxon>Moraxellales</taxon>
        <taxon>Moraxellaceae</taxon>
        <taxon>Moraxella</taxon>
    </lineage>
</organism>
<gene>
    <name evidence="16" type="ORF">MOMA_05075</name>
</gene>
<evidence type="ECO:0000259" key="15">
    <source>
        <dbReference type="PROSITE" id="PS50894"/>
    </source>
</evidence>
<evidence type="ECO:0000259" key="13">
    <source>
        <dbReference type="PROSITE" id="PS50110"/>
    </source>
</evidence>
<evidence type="ECO:0000256" key="9">
    <source>
        <dbReference type="PROSITE-ProRule" id="PRU00110"/>
    </source>
</evidence>
<dbReference type="CDD" id="cd17546">
    <property type="entry name" value="REC_hyHK_CKI1_RcsC-like"/>
    <property type="match status" value="1"/>
</dbReference>
<comment type="caution">
    <text evidence="16">The sequence shown here is derived from an EMBL/GenBank/DDBJ whole genome shotgun (WGS) entry which is preliminary data.</text>
</comment>
<evidence type="ECO:0000313" key="16">
    <source>
        <dbReference type="EMBL" id="ELA09747.1"/>
    </source>
</evidence>
<dbReference type="EC" id="2.7.13.3" evidence="2"/>
<dbReference type="FunFam" id="3.30.565.10:FF:000016">
    <property type="entry name" value="Chemotaxis protein CheA, putative"/>
    <property type="match status" value="1"/>
</dbReference>
<proteinExistence type="predicted"/>
<dbReference type="Gene3D" id="3.30.565.10">
    <property type="entry name" value="Histidine kinase-like ATPase, C-terminal domain"/>
    <property type="match status" value="1"/>
</dbReference>
<feature type="domain" description="HPt" evidence="15">
    <location>
        <begin position="818"/>
        <end position="921"/>
    </location>
</feature>
<dbReference type="eggNOG" id="COG0745">
    <property type="taxonomic scope" value="Bacteria"/>
</dbReference>
<dbReference type="Proteomes" id="UP000023795">
    <property type="component" value="Unassembled WGS sequence"/>
</dbReference>
<dbReference type="InterPro" id="IPR003594">
    <property type="entry name" value="HATPase_dom"/>
</dbReference>
<dbReference type="Pfam" id="PF01584">
    <property type="entry name" value="CheW"/>
    <property type="match status" value="1"/>
</dbReference>
<reference evidence="16 17" key="1">
    <citation type="journal article" date="2013" name="Genome Announc.">
        <title>Genome Sequence of Moraxella macacae 0408225, a Novel Bacterial Species Isolated from a Cynomolgus Macaque with Epistaxis.</title>
        <authorList>
            <person name="Ladner J.T."/>
            <person name="Whitehouse C.A."/>
            <person name="Koroleva G.I."/>
            <person name="Palacios G.F."/>
        </authorList>
    </citation>
    <scope>NUCLEOTIDE SEQUENCE [LARGE SCALE GENOMIC DNA]</scope>
    <source>
        <strain evidence="16 17">0408225</strain>
    </source>
</reference>
<feature type="modified residue" description="Phosphohistidine" evidence="9">
    <location>
        <position position="864"/>
    </location>
</feature>
<dbReference type="Pfam" id="PF01627">
    <property type="entry name" value="Hpt"/>
    <property type="match status" value="4"/>
</dbReference>
<name>L2F9N0_9GAMM</name>
<dbReference type="GO" id="GO:0006935">
    <property type="term" value="P:chemotaxis"/>
    <property type="evidence" value="ECO:0007669"/>
    <property type="project" value="UniProtKB-KW"/>
</dbReference>
<evidence type="ECO:0000259" key="12">
    <source>
        <dbReference type="PROSITE" id="PS50109"/>
    </source>
</evidence>
<evidence type="ECO:0000256" key="1">
    <source>
        <dbReference type="ARBA" id="ARBA00000085"/>
    </source>
</evidence>
<dbReference type="SUPFAM" id="SSF52172">
    <property type="entry name" value="CheY-like"/>
    <property type="match status" value="1"/>
</dbReference>
<dbReference type="GO" id="GO:0005737">
    <property type="term" value="C:cytoplasm"/>
    <property type="evidence" value="ECO:0007669"/>
    <property type="project" value="InterPro"/>
</dbReference>
<dbReference type="InterPro" id="IPR011006">
    <property type="entry name" value="CheY-like_superfamily"/>
</dbReference>
<evidence type="ECO:0000313" key="17">
    <source>
        <dbReference type="Proteomes" id="UP000023795"/>
    </source>
</evidence>
<dbReference type="InterPro" id="IPR004105">
    <property type="entry name" value="CheA-like_dim"/>
</dbReference>
<evidence type="ECO:0000256" key="6">
    <source>
        <dbReference type="ARBA" id="ARBA00022777"/>
    </source>
</evidence>
<evidence type="ECO:0000256" key="4">
    <source>
        <dbReference type="ARBA" id="ARBA00022553"/>
    </source>
</evidence>
<dbReference type="Pfam" id="PF00072">
    <property type="entry name" value="Response_reg"/>
    <property type="match status" value="1"/>
</dbReference>
<dbReference type="PANTHER" id="PTHR43395">
    <property type="entry name" value="SENSOR HISTIDINE KINASE CHEA"/>
    <property type="match status" value="1"/>
</dbReference>
<keyword evidence="6 16" id="KW-0418">Kinase</keyword>
<dbReference type="SUPFAM" id="SSF47226">
    <property type="entry name" value="Histidine-containing phosphotransfer domain, HPT domain"/>
    <property type="match status" value="4"/>
</dbReference>
<dbReference type="InterPro" id="IPR008207">
    <property type="entry name" value="Sig_transdc_His_kin_Hpt_dom"/>
</dbReference>
<dbReference type="PROSITE" id="PS50110">
    <property type="entry name" value="RESPONSE_REGULATORY"/>
    <property type="match status" value="1"/>
</dbReference>
<dbReference type="RefSeq" id="WP_009767565.1">
    <property type="nucleotide sequence ID" value="NZ_ANIN01000001.1"/>
</dbReference>
<dbReference type="EMBL" id="ANIN01000001">
    <property type="protein sequence ID" value="ELA09747.1"/>
    <property type="molecule type" value="Genomic_DNA"/>
</dbReference>
<evidence type="ECO:0000256" key="3">
    <source>
        <dbReference type="ARBA" id="ARBA00021495"/>
    </source>
</evidence>
<dbReference type="SUPFAM" id="SSF55874">
    <property type="entry name" value="ATPase domain of HSP90 chaperone/DNA topoisomerase II/histidine kinase"/>
    <property type="match status" value="1"/>
</dbReference>
<dbReference type="InterPro" id="IPR036061">
    <property type="entry name" value="CheW-like_dom_sf"/>
</dbReference>
<feature type="modified residue" description="Phosphohistidine" evidence="9">
    <location>
        <position position="673"/>
    </location>
</feature>
<dbReference type="PRINTS" id="PR00344">
    <property type="entry name" value="BCTRLSENSOR"/>
</dbReference>
<keyword evidence="11" id="KW-0175">Coiled coil</keyword>
<dbReference type="Gene3D" id="3.40.50.2300">
    <property type="match status" value="1"/>
</dbReference>
<dbReference type="PATRIC" id="fig|1230338.3.peg.1105"/>
<dbReference type="GO" id="GO:0000155">
    <property type="term" value="F:phosphorelay sensor kinase activity"/>
    <property type="evidence" value="ECO:0007669"/>
    <property type="project" value="InterPro"/>
</dbReference>
<dbReference type="Gene3D" id="2.30.30.40">
    <property type="entry name" value="SH3 Domains"/>
    <property type="match status" value="1"/>
</dbReference>
<dbReference type="InterPro" id="IPR004358">
    <property type="entry name" value="Sig_transdc_His_kin-like_C"/>
</dbReference>
<keyword evidence="17" id="KW-1185">Reference proteome</keyword>
<feature type="modified residue" description="Phosphohistidine" evidence="9">
    <location>
        <position position="1135"/>
    </location>
</feature>
<sequence length="2065" mass="231881">MSKQRTLVALDWLMPVLQDIFEEQNRLLKRDDEPMDWTALGQSLHQVSGALTLTNQALLAQLAGSLELASLALARGELTEHLAFKNEQAAKQTLSQAIQLLRYEIQQLQRKQQLHQNWLIDRINFLHETLQIPSPDFSKLVVDPLLEQNLGTEYVSLLEQLPTPDIEREWQDKAVRLQELTKLWRYCTLQLLQQQKNDSKTLDTLTKLANYLATSPLNVSFRQVWHLVALWFSSLALNEKPTPGQYVAFLANLEALMHGDTDEAVMPDFDTGRLAVDVLLHLSQLAQKTENAQNLLATLDLSEGLQHTTVFSQILANLEKTIYQIYQPQLVLPMLNNMKTALANRGWVLYEHQLDVIMNDVQMMLDDENMASSLAWQVERQLQDLYTQILSTVDTLESQIGLHQFAYASDPKQEAVRKTRVHLENVKRSFNNFTKTHSLTELNVNDDLVAMVQVFGLLNLVRPKELTEQLRILLNRLLSKHVAVLSWDVTDAIAEMIARFELFLDYLSHQSVNEELLDKTQSQLNRANLLVKNLIDEPLNATALPSRDKVFGQNTVIYDDEGEKIANADTAFDAENVAAIHDDMIDDDVVFADESSTTEPTTADSAELIESAELTKAREALKPDDFDLADEEIREIFIEEADEVLQAMDANLPIWQADPDDLKTLKEIRRGFHTLKGSGRMVGAYQVGEMAWAVENMLNRVLDGTLSVSEELTNFIAQTRQKIPTLVNDFAQMHAPSIDPAITVLQANNLLAGQPIETGLDIVDHQAKDLNPTSTDQPTEISTDEVENVATVDTIQTEAIVDEVVDEIVDEDAILTEEEENEQASINVFLEEAHELIAKIDTFITMHEQQGKANVTDELVRAFHTLRGGAGIAKLSQVQALSEMLELGLGELLRKEIPLHQEQLQLLKNIKNNLQDYLNGSQTESDIAMLDDIENLEKWREQLFVNVHQSNVLSVSELLNLGIDDLIDADNTLVETFAKDDHEIIANYATVLADQADKLQKATNELSYSVIAETLANAYQMLATYPTFAKDERLQSVLLLLQEQLIGMFDAIAAGLNVFVDQGLIQEIKQLLAEKQHQAQMDAIEYENVDTDIELLQIFLVESQELRVSIQENFNQWQNNLSNTEVVKELRRQYHTLKGGANMVGILSVADLAKQAEKIYDALLTEDLVADPDLVLVMQKVHETTQAQLQYVANQQQSFFAKELVEQLAKIRHGNLSVHDVVLAVPLIVEANQEDVNVAETVEEEQAVGHTADPLYVQEIINNFEQRRLETWQGQEPDEDILGVYLEEAKELIDSSSQNLQEFRSNNNNLGALQALQRELHTIKGGARMVGAEGIANLAHEMESIYEELGSRRKPATRMIGNLLASCHDWLASSLYVLENKYNPQTPNTLIEALQDFSHNPDSLKEIPVVSLAQQIEQIEIYQSSLNREDERNQRDLTVMPAMEGNFEAEQEQVNLNAEMLRISAGLMERMINLSGESAINRARIEMGVSSLTHTIEEMGITVQRLADQLRRMETELEVQILAQIADEYADEAGFDPLEMDQYSSLNQLSKSLSESASDLIDIKATMLDKTRDTENLLLQLSRTQEDLQEGLMNSRTVPFSRITPRLQRIVRQTATELGKSVELRILNDEGEIDRNILERVTSPLEHMLRNAVDHGIEKSQERIEHGKSRTGLITLEVQREGSEIVIHLSDDGKGINVDAVRKKAVEQGLISADDTSLKPLDIMQYIFNAGLSTAKSVSQISGRGVGMDVVQSEVKQLGGVVLVDSEMGKGSRFTMRLPLTVAVSDALVVRAGDKNYAVPLVQIERVLRINTETIYQFHSLEATTLDIDGQDYRLRYLNQILYGSDPLEALAQQPVSVPILIIRTETGQNMALQVDAITGSRIEVVVKPLGPQLSQISGISAATIMGDGSVMLILDLIALMRNASAAVRIERQKTKDLSRKPVVLIIDDSVTVRKVTSRLLERNGYEAQVATDGVDALEKLQELTPDIMLLDIEMPRMDGFEVATQVRHNSRLNNTPIIMITSRTGEKHRERAMSIGVNEYKGKPFQEQDLLDTIARLLNAKTVS</sequence>
<dbReference type="InterPro" id="IPR036890">
    <property type="entry name" value="HATPase_C_sf"/>
</dbReference>
<evidence type="ECO:0000256" key="11">
    <source>
        <dbReference type="SAM" id="Coils"/>
    </source>
</evidence>
<dbReference type="InterPro" id="IPR002545">
    <property type="entry name" value="CheW-lke_dom"/>
</dbReference>
<dbReference type="eggNOG" id="COG0643">
    <property type="taxonomic scope" value="Bacteria"/>
</dbReference>
<dbReference type="SMART" id="SM01231">
    <property type="entry name" value="H-kinase_dim"/>
    <property type="match status" value="1"/>
</dbReference>
<dbReference type="PROSITE" id="PS50109">
    <property type="entry name" value="HIS_KIN"/>
    <property type="match status" value="1"/>
</dbReference>
<feature type="domain" description="HPt" evidence="15">
    <location>
        <begin position="626"/>
        <end position="730"/>
    </location>
</feature>
<dbReference type="SMART" id="SM00260">
    <property type="entry name" value="CheW"/>
    <property type="match status" value="1"/>
</dbReference>
<dbReference type="SMART" id="SM00448">
    <property type="entry name" value="REC"/>
    <property type="match status" value="1"/>
</dbReference>
<evidence type="ECO:0000256" key="10">
    <source>
        <dbReference type="PROSITE-ProRule" id="PRU00169"/>
    </source>
</evidence>
<feature type="domain" description="Histidine kinase" evidence="12">
    <location>
        <begin position="1537"/>
        <end position="1782"/>
    </location>
</feature>
<dbReference type="Pfam" id="PF02518">
    <property type="entry name" value="HATPase_c"/>
    <property type="match status" value="1"/>
</dbReference>
<feature type="domain" description="Response regulatory" evidence="13">
    <location>
        <begin position="1943"/>
        <end position="2059"/>
    </location>
</feature>
<dbReference type="InterPro" id="IPR005467">
    <property type="entry name" value="His_kinase_dom"/>
</dbReference>
<dbReference type="STRING" id="1230338.MOMA_05075"/>
<keyword evidence="7" id="KW-0902">Two-component regulatory system</keyword>
<feature type="modified residue" description="4-aspartylphosphate" evidence="10">
    <location>
        <position position="1992"/>
    </location>
</feature>
<feature type="domain" description="HPt" evidence="15">
    <location>
        <begin position="1088"/>
        <end position="1192"/>
    </location>
</feature>
<evidence type="ECO:0000259" key="14">
    <source>
        <dbReference type="PROSITE" id="PS50851"/>
    </source>
</evidence>
<dbReference type="PROSITE" id="PS50851">
    <property type="entry name" value="CHEW"/>
    <property type="match status" value="1"/>
</dbReference>
<feature type="coiled-coil region" evidence="11">
    <location>
        <begin position="1496"/>
        <end position="1523"/>
    </location>
</feature>
<dbReference type="InterPro" id="IPR036641">
    <property type="entry name" value="HPT_dom_sf"/>
</dbReference>
<dbReference type="eggNOG" id="COG2198">
    <property type="taxonomic scope" value="Bacteria"/>
</dbReference>
<dbReference type="InterPro" id="IPR051315">
    <property type="entry name" value="Bact_Chemotaxis_CheA"/>
</dbReference>
<dbReference type="PROSITE" id="PS50894">
    <property type="entry name" value="HPT"/>
    <property type="match status" value="4"/>
</dbReference>
<evidence type="ECO:0000256" key="2">
    <source>
        <dbReference type="ARBA" id="ARBA00012438"/>
    </source>
</evidence>
<feature type="modified residue" description="Phosphohistidine" evidence="9">
    <location>
        <position position="1321"/>
    </location>
</feature>
<evidence type="ECO:0000256" key="7">
    <source>
        <dbReference type="ARBA" id="ARBA00023012"/>
    </source>
</evidence>
<protein>
    <recommendedName>
        <fullName evidence="3">Chemotaxis protein CheA</fullName>
        <ecNumber evidence="2">2.7.13.3</ecNumber>
    </recommendedName>
</protein>
<dbReference type="PANTHER" id="PTHR43395:SF8">
    <property type="entry name" value="HISTIDINE KINASE"/>
    <property type="match status" value="1"/>
</dbReference>
<dbReference type="OrthoDB" id="9803176at2"/>
<feature type="domain" description="CheW-like" evidence="14">
    <location>
        <begin position="1784"/>
        <end position="1926"/>
    </location>
</feature>
<dbReference type="CDD" id="cd00088">
    <property type="entry name" value="HPT"/>
    <property type="match status" value="3"/>
</dbReference>
<dbReference type="InterPro" id="IPR001789">
    <property type="entry name" value="Sig_transdc_resp-reg_receiver"/>
</dbReference>
<dbReference type="SMART" id="SM00387">
    <property type="entry name" value="HATPase_c"/>
    <property type="match status" value="1"/>
</dbReference>
<keyword evidence="5" id="KW-0808">Transferase</keyword>
<dbReference type="SMART" id="SM00073">
    <property type="entry name" value="HPT"/>
    <property type="match status" value="4"/>
</dbReference>
<accession>L2F9N0</accession>
<dbReference type="SUPFAM" id="SSF50341">
    <property type="entry name" value="CheW-like"/>
    <property type="match status" value="1"/>
</dbReference>
<dbReference type="Gene3D" id="1.20.120.160">
    <property type="entry name" value="HPT domain"/>
    <property type="match status" value="4"/>
</dbReference>
<evidence type="ECO:0000256" key="5">
    <source>
        <dbReference type="ARBA" id="ARBA00022679"/>
    </source>
</evidence>
<evidence type="ECO:0000256" key="8">
    <source>
        <dbReference type="ARBA" id="ARBA00035100"/>
    </source>
</evidence>
<feature type="domain" description="HPt" evidence="15">
    <location>
        <begin position="1274"/>
        <end position="1381"/>
    </location>
</feature>
<keyword evidence="4 10" id="KW-0597">Phosphoprotein</keyword>
<comment type="catalytic activity">
    <reaction evidence="1">
        <text>ATP + protein L-histidine = ADP + protein N-phospho-L-histidine.</text>
        <dbReference type="EC" id="2.7.13.3"/>
    </reaction>
</comment>